<dbReference type="SUPFAM" id="SSF159941">
    <property type="entry name" value="MM3350-like"/>
    <property type="match status" value="1"/>
</dbReference>
<reference evidence="2 3" key="1">
    <citation type="journal article" date="2015" name="Genome Announc.">
        <title>Complete genome sequences for 59 burkholderia isolates, both pathogenic and near neighbor.</title>
        <authorList>
            <person name="Johnson S.L."/>
            <person name="Bishop-Lilly K.A."/>
            <person name="Ladner J.T."/>
            <person name="Daligault H.E."/>
            <person name="Davenport K.W."/>
            <person name="Jaissle J."/>
            <person name="Frey K.G."/>
            <person name="Koroleva G.I."/>
            <person name="Bruce D.C."/>
            <person name="Coyne S.R."/>
            <person name="Broomall S.M."/>
            <person name="Li P.E."/>
            <person name="Teshima H."/>
            <person name="Gibbons H.S."/>
            <person name="Palacios G.F."/>
            <person name="Rosenzweig C.N."/>
            <person name="Redden C.L."/>
            <person name="Xu Y."/>
            <person name="Minogue T.D."/>
            <person name="Chain P.S."/>
        </authorList>
    </citation>
    <scope>NUCLEOTIDE SEQUENCE [LARGE SCALE GENOMIC DNA]</scope>
    <source>
        <strain evidence="2 3">ATCC BAA-463</strain>
    </source>
</reference>
<dbReference type="AlphaFoldDB" id="A0AAU8T9E7"/>
<evidence type="ECO:0000313" key="2">
    <source>
        <dbReference type="EMBL" id="AJZ56720.1"/>
    </source>
</evidence>
<gene>
    <name evidence="2" type="ORF">OI25_7654</name>
</gene>
<dbReference type="PANTHER" id="PTHR41878">
    <property type="entry name" value="LEXA REPRESSOR-RELATED"/>
    <property type="match status" value="1"/>
</dbReference>
<name>A0AAU8T9E7_9BURK</name>
<evidence type="ECO:0000313" key="3">
    <source>
        <dbReference type="Proteomes" id="UP000032614"/>
    </source>
</evidence>
<dbReference type="PANTHER" id="PTHR41878:SF1">
    <property type="entry name" value="TNPR PROTEIN"/>
    <property type="match status" value="1"/>
</dbReference>
<dbReference type="InterPro" id="IPR024047">
    <property type="entry name" value="MM3350-like_sf"/>
</dbReference>
<sequence>MATGRVYSGSMYSAPSEVPFVLQLRIGLRGVSPPVWRHLLIPGQVTIAQLHHVMLLAMGRNDEHLRQFVIRGWHYGGHRDGALQVRTAFLNE</sequence>
<dbReference type="Pfam" id="PF07929">
    <property type="entry name" value="PRiA4_ORF3"/>
    <property type="match status" value="1"/>
</dbReference>
<organism evidence="2 3">
    <name type="scientific">Paraburkholderia fungorum</name>
    <dbReference type="NCBI Taxonomy" id="134537"/>
    <lineage>
        <taxon>Bacteria</taxon>
        <taxon>Pseudomonadati</taxon>
        <taxon>Pseudomonadota</taxon>
        <taxon>Betaproteobacteria</taxon>
        <taxon>Burkholderiales</taxon>
        <taxon>Burkholderiaceae</taxon>
        <taxon>Paraburkholderia</taxon>
    </lineage>
</organism>
<dbReference type="InterPro" id="IPR012912">
    <property type="entry name" value="Plasmid_pRiA4b_Orf3-like"/>
</dbReference>
<accession>A0AAU8T9E7</accession>
<proteinExistence type="predicted"/>
<dbReference type="KEGG" id="bfn:OI25_7654"/>
<protein>
    <submittedName>
        <fullName evidence="2">Plasmid pRiA4b ORF-3-like family protein</fullName>
    </submittedName>
</protein>
<dbReference type="Proteomes" id="UP000032614">
    <property type="component" value="Chromosome 3"/>
</dbReference>
<dbReference type="EMBL" id="CP010025">
    <property type="protein sequence ID" value="AJZ56720.1"/>
    <property type="molecule type" value="Genomic_DNA"/>
</dbReference>
<dbReference type="Gene3D" id="3.10.290.30">
    <property type="entry name" value="MM3350-like"/>
    <property type="match status" value="1"/>
</dbReference>
<feature type="domain" description="Plasmid pRiA4b Orf3-like" evidence="1">
    <location>
        <begin position="21"/>
        <end position="80"/>
    </location>
</feature>
<evidence type="ECO:0000259" key="1">
    <source>
        <dbReference type="Pfam" id="PF07929"/>
    </source>
</evidence>